<dbReference type="InterPro" id="IPR027417">
    <property type="entry name" value="P-loop_NTPase"/>
</dbReference>
<sequence>MSNSGDNMEVDDIEQEDTPYKIKESATFKGKQSAANLPVEAEDSLPWVEKYRPDSLEDVSGHQDILATINKFVDTNRLPHLLFYGPPGTGKTSTILALSRQIYGESNVRQMVLELNASDDRGIEVVREQIKTFASTKQIFRMNPKSSGSKVMASYKLIILDEADAMTSSAQMALRRIMEKYTANTRFCIIANYTHKLSPALLSRCTRFRFSPLKEKDIKTLVDKVIFEEKVNIDDEATEALIKLSKGDMRRALNVLQACHASSTPIFIKGEPKIPEKDIQRDLITETTIYECIASPHPSDITKILNTLLTTPDVISCLKTINYLKTMQGLALADIITALSEKIVRLDVPAPVMISWLEGLADVEYRLSGGGGEVVQTGAVVGVIRSGTELMDDIPKT</sequence>
<evidence type="ECO:0000256" key="8">
    <source>
        <dbReference type="SAM" id="MobiDB-lite"/>
    </source>
</evidence>
<dbReference type="GO" id="GO:0003677">
    <property type="term" value="F:DNA binding"/>
    <property type="evidence" value="ECO:0007669"/>
    <property type="project" value="InterPro"/>
</dbReference>
<dbReference type="GO" id="GO:0005524">
    <property type="term" value="F:ATP binding"/>
    <property type="evidence" value="ECO:0007669"/>
    <property type="project" value="UniProtKB-KW"/>
</dbReference>
<dbReference type="GO" id="GO:0003689">
    <property type="term" value="F:DNA clamp loader activity"/>
    <property type="evidence" value="ECO:0007669"/>
    <property type="project" value="EnsemblFungi"/>
</dbReference>
<evidence type="ECO:0000313" key="12">
    <source>
        <dbReference type="Proteomes" id="UP000053110"/>
    </source>
</evidence>
<reference evidence="11" key="3">
    <citation type="submission" date="2018-07" db="EMBL/GenBank/DDBJ databases">
        <authorList>
            <person name="Quirk P.G."/>
            <person name="Krulwich T.A."/>
        </authorList>
    </citation>
    <scope>NUCLEOTIDE SEQUENCE</scope>
    <source>
        <strain evidence="11">96224</strain>
    </source>
</reference>
<dbReference type="InterPro" id="IPR050238">
    <property type="entry name" value="DNA_Rep/Repair_Clamp_Loader"/>
</dbReference>
<keyword evidence="5" id="KW-0067">ATP-binding</keyword>
<dbReference type="InterPro" id="IPR047854">
    <property type="entry name" value="RFC_lid"/>
</dbReference>
<gene>
    <name evidence="10" type="ORF">BGT96224_1559</name>
    <name evidence="11" type="ORF">BGT96224V2_LOCUS3753</name>
</gene>
<dbReference type="InterPro" id="IPR013748">
    <property type="entry name" value="Rep_factorC_C"/>
</dbReference>
<evidence type="ECO:0000256" key="6">
    <source>
        <dbReference type="ARBA" id="ARBA00023242"/>
    </source>
</evidence>
<keyword evidence="4" id="KW-0547">Nucleotide-binding</keyword>
<dbReference type="PANTHER" id="PTHR11669">
    <property type="entry name" value="REPLICATION FACTOR C / DNA POLYMERASE III GAMMA-TAU SUBUNIT"/>
    <property type="match status" value="1"/>
</dbReference>
<evidence type="ECO:0000256" key="3">
    <source>
        <dbReference type="ARBA" id="ARBA00022705"/>
    </source>
</evidence>
<evidence type="ECO:0000256" key="7">
    <source>
        <dbReference type="ARBA" id="ARBA00070184"/>
    </source>
</evidence>
<dbReference type="FunFam" id="1.10.8.60:FF:000028">
    <property type="entry name" value="Replication factor C subunit 5"/>
    <property type="match status" value="1"/>
</dbReference>
<protein>
    <recommendedName>
        <fullName evidence="7">Replication factor C subunit 3</fullName>
    </recommendedName>
</protein>
<dbReference type="GO" id="GO:0005663">
    <property type="term" value="C:DNA replication factor C complex"/>
    <property type="evidence" value="ECO:0007669"/>
    <property type="project" value="EnsemblFungi"/>
</dbReference>
<dbReference type="CDD" id="cd00009">
    <property type="entry name" value="AAA"/>
    <property type="match status" value="1"/>
</dbReference>
<dbReference type="FunFam" id="3.40.50.300:FF:000129">
    <property type="entry name" value="Replication factor C subunit 5"/>
    <property type="match status" value="1"/>
</dbReference>
<dbReference type="EMBL" id="UIGY01000086">
    <property type="protein sequence ID" value="SUZ10599.1"/>
    <property type="molecule type" value="Genomic_DNA"/>
</dbReference>
<comment type="similarity">
    <text evidence="2">Belongs to the activator 1 small subunits family.</text>
</comment>
<dbReference type="GO" id="GO:0006281">
    <property type="term" value="P:DNA repair"/>
    <property type="evidence" value="ECO:0007669"/>
    <property type="project" value="TreeGrafter"/>
</dbReference>
<dbReference type="Gene3D" id="1.10.8.60">
    <property type="match status" value="1"/>
</dbReference>
<dbReference type="NCBIfam" id="NF001679">
    <property type="entry name" value="PRK00440.1"/>
    <property type="match status" value="1"/>
</dbReference>
<dbReference type="Pfam" id="PF08542">
    <property type="entry name" value="Rep_fac_C"/>
    <property type="match status" value="1"/>
</dbReference>
<evidence type="ECO:0000256" key="5">
    <source>
        <dbReference type="ARBA" id="ARBA00022840"/>
    </source>
</evidence>
<dbReference type="Pfam" id="PF00004">
    <property type="entry name" value="AAA"/>
    <property type="match status" value="1"/>
</dbReference>
<dbReference type="HOGENOM" id="CLU_042324_2_0_1"/>
<organism evidence="11">
    <name type="scientific">Blumeria graminis f. sp. tritici 96224</name>
    <dbReference type="NCBI Taxonomy" id="1268274"/>
    <lineage>
        <taxon>Eukaryota</taxon>
        <taxon>Fungi</taxon>
        <taxon>Dikarya</taxon>
        <taxon>Ascomycota</taxon>
        <taxon>Pezizomycotina</taxon>
        <taxon>Leotiomycetes</taxon>
        <taxon>Erysiphales</taxon>
        <taxon>Erysiphaceae</taxon>
        <taxon>Blumeria</taxon>
    </lineage>
</organism>
<proteinExistence type="inferred from homology"/>
<comment type="subcellular location">
    <subcellularLocation>
        <location evidence="1">Nucleus</location>
    </subcellularLocation>
</comment>
<evidence type="ECO:0000256" key="2">
    <source>
        <dbReference type="ARBA" id="ARBA00005378"/>
    </source>
</evidence>
<feature type="compositionally biased region" description="Acidic residues" evidence="8">
    <location>
        <begin position="8"/>
        <end position="17"/>
    </location>
</feature>
<keyword evidence="6" id="KW-0539">Nucleus</keyword>
<dbReference type="AlphaFoldDB" id="A0A061HGV5"/>
<dbReference type="InterPro" id="IPR003959">
    <property type="entry name" value="ATPase_AAA_core"/>
</dbReference>
<dbReference type="GO" id="GO:0016887">
    <property type="term" value="F:ATP hydrolysis activity"/>
    <property type="evidence" value="ECO:0007669"/>
    <property type="project" value="EnsemblFungi"/>
</dbReference>
<dbReference type="PANTHER" id="PTHR11669:SF9">
    <property type="entry name" value="REPLICATION FACTOR C SUBUNIT 5"/>
    <property type="match status" value="1"/>
</dbReference>
<dbReference type="OrthoDB" id="4199794at2759"/>
<feature type="region of interest" description="Disordered" evidence="8">
    <location>
        <begin position="1"/>
        <end position="27"/>
    </location>
</feature>
<dbReference type="GO" id="GO:0031391">
    <property type="term" value="C:Elg1 RFC-like complex"/>
    <property type="evidence" value="ECO:0007669"/>
    <property type="project" value="EnsemblFungi"/>
</dbReference>
<accession>A0A061HGV5</accession>
<name>A0A061HGV5_BLUGR</name>
<dbReference type="Proteomes" id="UP000053110">
    <property type="component" value="Unassembled WGS sequence"/>
</dbReference>
<reference evidence="12" key="1">
    <citation type="journal article" date="2013" name="Nat. Genet.">
        <title>The wheat powdery mildew genome shows the unique evolution of an obligate biotroph.</title>
        <authorList>
            <person name="Wicker T."/>
            <person name="Oberhaensli S."/>
            <person name="Parlange F."/>
            <person name="Buchmann J.P."/>
            <person name="Shatalina M."/>
            <person name="Roffler S."/>
            <person name="Ben-David R."/>
            <person name="Dolezel J."/>
            <person name="Simkova H."/>
            <person name="Schulze-Lefert P."/>
            <person name="Spanu P.D."/>
            <person name="Bruggmann R."/>
            <person name="Amselem J."/>
            <person name="Quesneville H."/>
            <person name="Ver Loren van Themaat E."/>
            <person name="Paape T."/>
            <person name="Shimizu K.K."/>
            <person name="Keller B."/>
        </authorList>
    </citation>
    <scope>NUCLEOTIDE SEQUENCE [LARGE SCALE GENOMIC DNA]</scope>
    <source>
        <strain evidence="12">96224</strain>
    </source>
</reference>
<dbReference type="FunFam" id="1.20.272.10:FF:000004">
    <property type="entry name" value="Replication factor C subunit 5"/>
    <property type="match status" value="1"/>
</dbReference>
<dbReference type="SMART" id="SM00382">
    <property type="entry name" value="AAA"/>
    <property type="match status" value="1"/>
</dbReference>
<dbReference type="Pfam" id="PF21960">
    <property type="entry name" value="RCF1-5-like_lid"/>
    <property type="match status" value="1"/>
</dbReference>
<evidence type="ECO:0000259" key="9">
    <source>
        <dbReference type="SMART" id="SM00382"/>
    </source>
</evidence>
<dbReference type="InterPro" id="IPR003593">
    <property type="entry name" value="AAA+_ATPase"/>
</dbReference>
<dbReference type="GO" id="GO:0031389">
    <property type="term" value="C:Rad17 RFC-like complex"/>
    <property type="evidence" value="ECO:0007669"/>
    <property type="project" value="EnsemblFungi"/>
</dbReference>
<dbReference type="CDD" id="cd18140">
    <property type="entry name" value="HLD_clamp_RFC"/>
    <property type="match status" value="1"/>
</dbReference>
<reference evidence="10" key="2">
    <citation type="submission" date="2013-01" db="EMBL/GenBank/DDBJ databases">
        <title>The wheat powdery mildew genome reveals unique evolution of an obligate biotroph.</title>
        <authorList>
            <person name="Oberhaensli S."/>
            <person name="Wicker T."/>
            <person name="Keller B."/>
        </authorList>
    </citation>
    <scope>NUCLEOTIDE SEQUENCE</scope>
    <source>
        <strain evidence="10">96224</strain>
    </source>
</reference>
<dbReference type="GO" id="GO:0005829">
    <property type="term" value="C:cytosol"/>
    <property type="evidence" value="ECO:0007669"/>
    <property type="project" value="EnsemblFungi"/>
</dbReference>
<evidence type="ECO:0000313" key="11">
    <source>
        <dbReference type="EMBL" id="SUZ10599.1"/>
    </source>
</evidence>
<dbReference type="InterPro" id="IPR008921">
    <property type="entry name" value="DNA_pol3_clamp-load_cplx_C"/>
</dbReference>
<dbReference type="Gene3D" id="3.40.50.300">
    <property type="entry name" value="P-loop containing nucleotide triphosphate hydrolases"/>
    <property type="match status" value="1"/>
</dbReference>
<evidence type="ECO:0000256" key="1">
    <source>
        <dbReference type="ARBA" id="ARBA00004123"/>
    </source>
</evidence>
<dbReference type="SUPFAM" id="SSF48019">
    <property type="entry name" value="post-AAA+ oligomerization domain-like"/>
    <property type="match status" value="1"/>
</dbReference>
<dbReference type="SUPFAM" id="SSF52540">
    <property type="entry name" value="P-loop containing nucleoside triphosphate hydrolases"/>
    <property type="match status" value="1"/>
</dbReference>
<dbReference type="EMBL" id="KE375055">
    <property type="protein sequence ID" value="EPQ64587.1"/>
    <property type="molecule type" value="Genomic_DNA"/>
</dbReference>
<keyword evidence="3" id="KW-0235">DNA replication</keyword>
<dbReference type="Gene3D" id="1.20.272.10">
    <property type="match status" value="1"/>
</dbReference>
<feature type="domain" description="AAA+ ATPase" evidence="9">
    <location>
        <begin position="77"/>
        <end position="216"/>
    </location>
</feature>
<evidence type="ECO:0000256" key="4">
    <source>
        <dbReference type="ARBA" id="ARBA00022741"/>
    </source>
</evidence>
<dbReference type="GO" id="GO:0006272">
    <property type="term" value="P:leading strand elongation"/>
    <property type="evidence" value="ECO:0007669"/>
    <property type="project" value="EnsemblFungi"/>
</dbReference>
<evidence type="ECO:0000313" key="10">
    <source>
        <dbReference type="EMBL" id="EPQ64587.1"/>
    </source>
</evidence>
<dbReference type="GO" id="GO:0031390">
    <property type="term" value="C:Ctf18 RFC-like complex"/>
    <property type="evidence" value="ECO:0007669"/>
    <property type="project" value="EnsemblFungi"/>
</dbReference>